<evidence type="ECO:0000313" key="4">
    <source>
        <dbReference type="EMBL" id="SOC51332.1"/>
    </source>
</evidence>
<evidence type="ECO:0000256" key="1">
    <source>
        <dbReference type="SAM" id="MobiDB-lite"/>
    </source>
</evidence>
<accession>A0A285VB25</accession>
<proteinExistence type="predicted"/>
<keyword evidence="2" id="KW-1133">Transmembrane helix</keyword>
<feature type="transmembrane region" description="Helical" evidence="2">
    <location>
        <begin position="42"/>
        <end position="62"/>
    </location>
</feature>
<dbReference type="EMBL" id="OBQK01000001">
    <property type="protein sequence ID" value="SOC51332.1"/>
    <property type="molecule type" value="Genomic_DNA"/>
</dbReference>
<feature type="region of interest" description="Disordered" evidence="1">
    <location>
        <begin position="1"/>
        <end position="30"/>
    </location>
</feature>
<gene>
    <name evidence="4" type="ORF">SAMN05421879_101146</name>
</gene>
<keyword evidence="2" id="KW-0472">Membrane</keyword>
<dbReference type="AlphaFoldDB" id="A0A285VB25"/>
<feature type="domain" description="DUF1468" evidence="3">
    <location>
        <begin position="43"/>
        <end position="188"/>
    </location>
</feature>
<feature type="transmembrane region" description="Helical" evidence="2">
    <location>
        <begin position="121"/>
        <end position="150"/>
    </location>
</feature>
<sequence>MSSPGGPTPETSARLQDVPPPGRTAVGTDTADRGFWHGRSGLVLAGLMVAFSLYLIYGIVTMEVPEGTDFPGPAFFPTILVVVGLVLAALLVLHYLRSPEVPEAPESPDGRTWRTHTDWRSVAWCVAGFFLFALTLEWLGWILAAALLFWFVARGMGSRRPVFDITLALLMSSAVYLAFAEGLQLNLPAGFLGGI</sequence>
<protein>
    <submittedName>
        <fullName evidence="4">Putative tricarboxylic transport membrane protein</fullName>
    </submittedName>
</protein>
<dbReference type="Pfam" id="PF07331">
    <property type="entry name" value="TctB"/>
    <property type="match status" value="1"/>
</dbReference>
<name>A0A285VB25_9MICO</name>
<feature type="transmembrane region" description="Helical" evidence="2">
    <location>
        <begin position="162"/>
        <end position="179"/>
    </location>
</feature>
<dbReference type="Proteomes" id="UP000219688">
    <property type="component" value="Unassembled WGS sequence"/>
</dbReference>
<evidence type="ECO:0000259" key="3">
    <source>
        <dbReference type="Pfam" id="PF07331"/>
    </source>
</evidence>
<feature type="transmembrane region" description="Helical" evidence="2">
    <location>
        <begin position="74"/>
        <end position="96"/>
    </location>
</feature>
<dbReference type="InterPro" id="IPR009936">
    <property type="entry name" value="DUF1468"/>
</dbReference>
<reference evidence="5" key="1">
    <citation type="submission" date="2017-08" db="EMBL/GenBank/DDBJ databases">
        <authorList>
            <person name="Varghese N."/>
            <person name="Submissions S."/>
        </authorList>
    </citation>
    <scope>NUCLEOTIDE SEQUENCE [LARGE SCALE GENOMIC DNA]</scope>
    <source>
        <strain evidence="5">USBA17B2</strain>
    </source>
</reference>
<keyword evidence="2" id="KW-0812">Transmembrane</keyword>
<dbReference type="RefSeq" id="WP_244903611.1">
    <property type="nucleotide sequence ID" value="NZ_OBQK01000001.1"/>
</dbReference>
<evidence type="ECO:0000256" key="2">
    <source>
        <dbReference type="SAM" id="Phobius"/>
    </source>
</evidence>
<evidence type="ECO:0000313" key="5">
    <source>
        <dbReference type="Proteomes" id="UP000219688"/>
    </source>
</evidence>
<organism evidence="4 5">
    <name type="scientific">Ornithinimicrobium cerasi</name>
    <dbReference type="NCBI Taxonomy" id="2248773"/>
    <lineage>
        <taxon>Bacteria</taxon>
        <taxon>Bacillati</taxon>
        <taxon>Actinomycetota</taxon>
        <taxon>Actinomycetes</taxon>
        <taxon>Micrococcales</taxon>
        <taxon>Ornithinimicrobiaceae</taxon>
        <taxon>Ornithinimicrobium</taxon>
    </lineage>
</organism>
<feature type="compositionally biased region" description="Polar residues" evidence="1">
    <location>
        <begin position="1"/>
        <end position="14"/>
    </location>
</feature>
<keyword evidence="5" id="KW-1185">Reference proteome</keyword>